<dbReference type="GO" id="GO:0071013">
    <property type="term" value="C:catalytic step 2 spliceosome"/>
    <property type="evidence" value="ECO:0007669"/>
    <property type="project" value="TreeGrafter"/>
</dbReference>
<dbReference type="InterPro" id="IPR035979">
    <property type="entry name" value="RBD_domain_sf"/>
</dbReference>
<organism evidence="2 3">
    <name type="scientific">Galemys pyrenaicus</name>
    <name type="common">Iberian desman</name>
    <name type="synonym">Pyrenean desman</name>
    <dbReference type="NCBI Taxonomy" id="202257"/>
    <lineage>
        <taxon>Eukaryota</taxon>
        <taxon>Metazoa</taxon>
        <taxon>Chordata</taxon>
        <taxon>Craniata</taxon>
        <taxon>Vertebrata</taxon>
        <taxon>Euteleostomi</taxon>
        <taxon>Mammalia</taxon>
        <taxon>Eutheria</taxon>
        <taxon>Laurasiatheria</taxon>
        <taxon>Eulipotyphla</taxon>
        <taxon>Talpidae</taxon>
        <taxon>Galemys</taxon>
    </lineage>
</organism>
<dbReference type="InterPro" id="IPR012677">
    <property type="entry name" value="Nucleotide-bd_a/b_plait_sf"/>
</dbReference>
<accession>A0A8J6AKP9</accession>
<dbReference type="Gene3D" id="3.30.70.330">
    <property type="match status" value="1"/>
</dbReference>
<evidence type="ECO:0000256" key="1">
    <source>
        <dbReference type="ARBA" id="ARBA00022884"/>
    </source>
</evidence>
<dbReference type="PANTHER" id="PTHR48026:SF2">
    <property type="entry name" value="HETEROGENEOUS NUCLEAR RIBONUCLEOPROTEIN A1-RELATED"/>
    <property type="match status" value="1"/>
</dbReference>
<evidence type="ECO:0000313" key="2">
    <source>
        <dbReference type="EMBL" id="KAG8519055.1"/>
    </source>
</evidence>
<dbReference type="SUPFAM" id="SSF54928">
    <property type="entry name" value="RNA-binding domain, RBD"/>
    <property type="match status" value="1"/>
</dbReference>
<keyword evidence="1" id="KW-0694">RNA-binding</keyword>
<protein>
    <submittedName>
        <fullName evidence="2">Heterogeneous nuclear ribonucleoprotein A1-like 2</fullName>
    </submittedName>
</protein>
<feature type="non-terminal residue" evidence="2">
    <location>
        <position position="239"/>
    </location>
</feature>
<name>A0A8J6AKP9_GALPY</name>
<dbReference type="EMBL" id="JAGFMF010011614">
    <property type="protein sequence ID" value="KAG8519055.1"/>
    <property type="molecule type" value="Genomic_DNA"/>
</dbReference>
<keyword evidence="2" id="KW-0687">Ribonucleoprotein</keyword>
<gene>
    <name evidence="2" type="ORF">J0S82_005880</name>
</gene>
<proteinExistence type="predicted"/>
<reference evidence="2" key="1">
    <citation type="journal article" date="2021" name="Evol. Appl.">
        <title>The genome of the Pyrenean desman and the effects of bottlenecks and inbreeding on the genomic landscape of an endangered species.</title>
        <authorList>
            <person name="Escoda L."/>
            <person name="Castresana J."/>
        </authorList>
    </citation>
    <scope>NUCLEOTIDE SEQUENCE</scope>
    <source>
        <strain evidence="2">IBE-C5619</strain>
    </source>
</reference>
<dbReference type="GO" id="GO:0000398">
    <property type="term" value="P:mRNA splicing, via spliceosome"/>
    <property type="evidence" value="ECO:0007669"/>
    <property type="project" value="TreeGrafter"/>
</dbReference>
<dbReference type="Proteomes" id="UP000700334">
    <property type="component" value="Unassembled WGS sequence"/>
</dbReference>
<feature type="non-terminal residue" evidence="2">
    <location>
        <position position="1"/>
    </location>
</feature>
<comment type="caution">
    <text evidence="2">The sequence shown here is derived from an EMBL/GenBank/DDBJ whole genome shotgun (WGS) entry which is preliminary data.</text>
</comment>
<dbReference type="AlphaFoldDB" id="A0A8J6AKP9"/>
<dbReference type="PANTHER" id="PTHR48026">
    <property type="entry name" value="HOMOLOGOUS TO DROSOPHILA SQD (SQUID) PROTEIN"/>
    <property type="match status" value="1"/>
</dbReference>
<keyword evidence="3" id="KW-1185">Reference proteome</keyword>
<sequence length="239" mass="26398">RSPSTAILSKSVSKELEQLCELFLGGLNFETTDESPRSCSEPWRCSDCCARATHPAIQRLWEELQDQTVLLREESQTPGAHCTMASKLNNRTQRNVTIPKYNIESPKKKTFVGIIDENTDKYHLGDDFEQCGKIDVLKIMTDGGHGRSRGFTLVVLGTLVVFVEEALVGMTTLVMEETSVDKVALVAAMEQAGEESQRGDGEDTGYNKFVNSAKHGGGRASLLQRRCVLDNTHVYGPKT</sequence>
<dbReference type="GO" id="GO:0003730">
    <property type="term" value="F:mRNA 3'-UTR binding"/>
    <property type="evidence" value="ECO:0007669"/>
    <property type="project" value="TreeGrafter"/>
</dbReference>
<evidence type="ECO:0000313" key="3">
    <source>
        <dbReference type="Proteomes" id="UP000700334"/>
    </source>
</evidence>